<proteinExistence type="predicted"/>
<evidence type="ECO:0000313" key="2">
    <source>
        <dbReference type="Proteomes" id="UP000799437"/>
    </source>
</evidence>
<dbReference type="EMBL" id="ML996580">
    <property type="protein sequence ID" value="KAF2754508.1"/>
    <property type="molecule type" value="Genomic_DNA"/>
</dbReference>
<dbReference type="GeneID" id="54489797"/>
<dbReference type="RefSeq" id="XP_033596959.1">
    <property type="nucleotide sequence ID" value="XM_033748743.1"/>
</dbReference>
<dbReference type="Proteomes" id="UP000799437">
    <property type="component" value="Unassembled WGS sequence"/>
</dbReference>
<keyword evidence="2" id="KW-1185">Reference proteome</keyword>
<name>A0A6A6VUZ8_9PEZI</name>
<organism evidence="1 2">
    <name type="scientific">Pseudovirgaria hyperparasitica</name>
    <dbReference type="NCBI Taxonomy" id="470096"/>
    <lineage>
        <taxon>Eukaryota</taxon>
        <taxon>Fungi</taxon>
        <taxon>Dikarya</taxon>
        <taxon>Ascomycota</taxon>
        <taxon>Pezizomycotina</taxon>
        <taxon>Dothideomycetes</taxon>
        <taxon>Dothideomycetes incertae sedis</taxon>
        <taxon>Acrospermales</taxon>
        <taxon>Acrospermaceae</taxon>
        <taxon>Pseudovirgaria</taxon>
    </lineage>
</organism>
<protein>
    <submittedName>
        <fullName evidence="1">Uncharacterized protein</fullName>
    </submittedName>
</protein>
<accession>A0A6A6VUZ8</accession>
<evidence type="ECO:0000313" key="1">
    <source>
        <dbReference type="EMBL" id="KAF2754508.1"/>
    </source>
</evidence>
<dbReference type="AlphaFoldDB" id="A0A6A6VUZ8"/>
<reference evidence="1" key="1">
    <citation type="journal article" date="2020" name="Stud. Mycol.">
        <title>101 Dothideomycetes genomes: a test case for predicting lifestyles and emergence of pathogens.</title>
        <authorList>
            <person name="Haridas S."/>
            <person name="Albert R."/>
            <person name="Binder M."/>
            <person name="Bloem J."/>
            <person name="Labutti K."/>
            <person name="Salamov A."/>
            <person name="Andreopoulos B."/>
            <person name="Baker S."/>
            <person name="Barry K."/>
            <person name="Bills G."/>
            <person name="Bluhm B."/>
            <person name="Cannon C."/>
            <person name="Castanera R."/>
            <person name="Culley D."/>
            <person name="Daum C."/>
            <person name="Ezra D."/>
            <person name="Gonzalez J."/>
            <person name="Henrissat B."/>
            <person name="Kuo A."/>
            <person name="Liang C."/>
            <person name="Lipzen A."/>
            <person name="Lutzoni F."/>
            <person name="Magnuson J."/>
            <person name="Mondo S."/>
            <person name="Nolan M."/>
            <person name="Ohm R."/>
            <person name="Pangilinan J."/>
            <person name="Park H.-J."/>
            <person name="Ramirez L."/>
            <person name="Alfaro M."/>
            <person name="Sun H."/>
            <person name="Tritt A."/>
            <person name="Yoshinaga Y."/>
            <person name="Zwiers L.-H."/>
            <person name="Turgeon B."/>
            <person name="Goodwin S."/>
            <person name="Spatafora J."/>
            <person name="Crous P."/>
            <person name="Grigoriev I."/>
        </authorList>
    </citation>
    <scope>NUCLEOTIDE SEQUENCE</scope>
    <source>
        <strain evidence="1">CBS 121739</strain>
    </source>
</reference>
<gene>
    <name evidence="1" type="ORF">EJ05DRAFT_520608</name>
</gene>
<sequence>MSIFQEDGPETPGSQTYIIPHTDHPQIYSLWDAHIVAYDVTEKLDIANKVLVPFTTYTYIQVEEKLVVTTDLREYSFAYIFPDTDSLFHGNRRLRLAGCTLVSRDTYANERPLRAVEWRFIKSFGTDTKTFTLGSRSMKIGTAISWYDAAFAAETRDLNSSLGLRLNPIHIYPGSRMKTVEAVLVPSQTRDATDPNKPLFTIPCAAYRYNATFRRLQIYFDQEDTTVTHNGQDININRPDPSLARYLDYEVAVPRVQEIVLAFEDGESTVTRRGRISDFGDEEGGYAALGGLPWTITVRRLIEAIAALKAAHKSRMEHN</sequence>